<feature type="transmembrane region" description="Helical" evidence="5">
    <location>
        <begin position="49"/>
        <end position="71"/>
    </location>
</feature>
<feature type="transmembrane region" description="Helical" evidence="5">
    <location>
        <begin position="201"/>
        <end position="218"/>
    </location>
</feature>
<dbReference type="InterPro" id="IPR036513">
    <property type="entry name" value="STAS_dom_sf"/>
</dbReference>
<dbReference type="InterPro" id="IPR002645">
    <property type="entry name" value="STAS_dom"/>
</dbReference>
<dbReference type="Proteomes" id="UP000281112">
    <property type="component" value="Unassembled WGS sequence"/>
</dbReference>
<feature type="transmembrane region" description="Helical" evidence="5">
    <location>
        <begin position="384"/>
        <end position="411"/>
    </location>
</feature>
<name>A0A3N9U084_9VIBR</name>
<feature type="transmembrane region" description="Helical" evidence="5">
    <location>
        <begin position="344"/>
        <end position="364"/>
    </location>
</feature>
<dbReference type="InterPro" id="IPR001902">
    <property type="entry name" value="SLC26A/SulP_fam"/>
</dbReference>
<dbReference type="GO" id="GO:0055085">
    <property type="term" value="P:transmembrane transport"/>
    <property type="evidence" value="ECO:0007669"/>
    <property type="project" value="InterPro"/>
</dbReference>
<gene>
    <name evidence="7" type="ORF">EES38_13025</name>
</gene>
<keyword evidence="3 5" id="KW-1133">Transmembrane helix</keyword>
<evidence type="ECO:0000256" key="5">
    <source>
        <dbReference type="SAM" id="Phobius"/>
    </source>
</evidence>
<dbReference type="PANTHER" id="PTHR11814">
    <property type="entry name" value="SULFATE TRANSPORTER"/>
    <property type="match status" value="1"/>
</dbReference>
<protein>
    <submittedName>
        <fullName evidence="7">SulP family inorganic anion transporter</fullName>
    </submittedName>
</protein>
<organism evidence="7 8">
    <name type="scientific">Vibrio viridaestus</name>
    <dbReference type="NCBI Taxonomy" id="2487322"/>
    <lineage>
        <taxon>Bacteria</taxon>
        <taxon>Pseudomonadati</taxon>
        <taxon>Pseudomonadota</taxon>
        <taxon>Gammaproteobacteria</taxon>
        <taxon>Vibrionales</taxon>
        <taxon>Vibrionaceae</taxon>
        <taxon>Vibrio</taxon>
    </lineage>
</organism>
<dbReference type="Gene3D" id="3.30.750.24">
    <property type="entry name" value="STAS domain"/>
    <property type="match status" value="1"/>
</dbReference>
<dbReference type="Pfam" id="PF00916">
    <property type="entry name" value="Sulfate_transp"/>
    <property type="match status" value="1"/>
</dbReference>
<evidence type="ECO:0000313" key="7">
    <source>
        <dbReference type="EMBL" id="RQW62642.1"/>
    </source>
</evidence>
<evidence type="ECO:0000256" key="2">
    <source>
        <dbReference type="ARBA" id="ARBA00022692"/>
    </source>
</evidence>
<dbReference type="OrthoDB" id="9769739at2"/>
<reference evidence="7 8" key="1">
    <citation type="submission" date="2018-11" db="EMBL/GenBank/DDBJ databases">
        <title>Vibrio LJC006 sp. nov., isolated from seawater during the bloom of the enteromorpha.</title>
        <authorList>
            <person name="Liang J."/>
        </authorList>
    </citation>
    <scope>NUCLEOTIDE SEQUENCE [LARGE SCALE GENOMIC DNA]</scope>
    <source>
        <strain evidence="7 8">LJC006</strain>
    </source>
</reference>
<dbReference type="InterPro" id="IPR011547">
    <property type="entry name" value="SLC26A/SulP_dom"/>
</dbReference>
<feature type="domain" description="STAS" evidence="6">
    <location>
        <begin position="437"/>
        <end position="551"/>
    </location>
</feature>
<evidence type="ECO:0000256" key="4">
    <source>
        <dbReference type="ARBA" id="ARBA00023136"/>
    </source>
</evidence>
<proteinExistence type="predicted"/>
<keyword evidence="2 5" id="KW-0812">Transmembrane</keyword>
<feature type="transmembrane region" description="Helical" evidence="5">
    <location>
        <begin position="318"/>
        <end position="337"/>
    </location>
</feature>
<sequence>MIQAHWFPWINQVNRDSLKADLFAALTGASLAIPQGIAFAAIAGLPPQYGFYCAIVAPIITVLLGSSWHMVCGPTTAISALLYSALHDQFPVGSDIYIQAVITLTFIAGIIQLILALGGFGIVSQFVSHSVMAGFITGAAILIIFSQLDSALQIKANRPDNLFHYFLELPDHLVLTNHYALAVSVVTVCSALLIKYLNRRLPHYLLALILGALFSTYINRDGGNVVTLERLPSMIPSFSLPNLSTGLVGDIFPSALAIALVGLLEATSIAKAISLKTNQKIQVNREFLGQGVSNLIGSFFSSYMSSGSFTRSGINVESGAKTPIAVILMSLFLVGLLPIVAPIFIYVPVASIASIIMLVGWRLFAFKEIKHYWRHSKQETAVLWVTLIGTLCFSMEIGLYIGVSLSICLFLKRSMQPVVKTIAPMSNEQGRFFHNAKRYELNTCPQVHFFSIEGAVFFGSLEHIEQKMVSLIRREGEKPYWIINGNDMTDFDEHGIHFLNSMIERHKASGGNVAWIMRSRWKLDKCEQYKLFDAIGKENVYPAKQGALGAIIPTLDIGVCEQCQCPIFTECPKKRSFRANQ</sequence>
<evidence type="ECO:0000259" key="6">
    <source>
        <dbReference type="PROSITE" id="PS50801"/>
    </source>
</evidence>
<feature type="transmembrane region" description="Helical" evidence="5">
    <location>
        <begin position="251"/>
        <end position="275"/>
    </location>
</feature>
<feature type="transmembrane region" description="Helical" evidence="5">
    <location>
        <begin position="287"/>
        <end position="306"/>
    </location>
</feature>
<keyword evidence="4 5" id="KW-0472">Membrane</keyword>
<evidence type="ECO:0000256" key="3">
    <source>
        <dbReference type="ARBA" id="ARBA00022989"/>
    </source>
</evidence>
<dbReference type="PROSITE" id="PS50801">
    <property type="entry name" value="STAS"/>
    <property type="match status" value="1"/>
</dbReference>
<evidence type="ECO:0000313" key="8">
    <source>
        <dbReference type="Proteomes" id="UP000281112"/>
    </source>
</evidence>
<dbReference type="EMBL" id="RJVQ01000005">
    <property type="protein sequence ID" value="RQW62642.1"/>
    <property type="molecule type" value="Genomic_DNA"/>
</dbReference>
<comment type="caution">
    <text evidence="7">The sequence shown here is derived from an EMBL/GenBank/DDBJ whole genome shotgun (WGS) entry which is preliminary data.</text>
</comment>
<dbReference type="GO" id="GO:0016020">
    <property type="term" value="C:membrane"/>
    <property type="evidence" value="ECO:0007669"/>
    <property type="project" value="UniProtKB-SubCell"/>
</dbReference>
<dbReference type="AlphaFoldDB" id="A0A3N9U084"/>
<comment type="subcellular location">
    <subcellularLocation>
        <location evidence="1">Membrane</location>
        <topology evidence="1">Multi-pass membrane protein</topology>
    </subcellularLocation>
</comment>
<feature type="transmembrane region" description="Helical" evidence="5">
    <location>
        <begin position="22"/>
        <end position="42"/>
    </location>
</feature>
<feature type="transmembrane region" description="Helical" evidence="5">
    <location>
        <begin position="174"/>
        <end position="194"/>
    </location>
</feature>
<keyword evidence="8" id="KW-1185">Reference proteome</keyword>
<dbReference type="SUPFAM" id="SSF52091">
    <property type="entry name" value="SpoIIaa-like"/>
    <property type="match status" value="1"/>
</dbReference>
<accession>A0A3N9U084</accession>
<feature type="transmembrane region" description="Helical" evidence="5">
    <location>
        <begin position="96"/>
        <end position="123"/>
    </location>
</feature>
<feature type="transmembrane region" description="Helical" evidence="5">
    <location>
        <begin position="135"/>
        <end position="154"/>
    </location>
</feature>
<dbReference type="RefSeq" id="WP_124937637.1">
    <property type="nucleotide sequence ID" value="NZ_RJVQ01000005.1"/>
</dbReference>
<evidence type="ECO:0000256" key="1">
    <source>
        <dbReference type="ARBA" id="ARBA00004141"/>
    </source>
</evidence>